<proteinExistence type="predicted"/>
<dbReference type="Proteomes" id="UP000186102">
    <property type="component" value="Unassembled WGS sequence"/>
</dbReference>
<name>A0A1Q8QY00_9FIRM</name>
<evidence type="ECO:0000256" key="2">
    <source>
        <dbReference type="SAM" id="Phobius"/>
    </source>
</evidence>
<sequence length="502" mass="56648">MRKRSVVFELTDGEIRAFWFSVPPFIRQGHRSRAVKFDRIPLSAGLIEQGNVRNENALINVFLTYASQQPLHLYKDLKVYLAIPLQQGFIRAYSLPWLEKRDRKSAISLLVAEEMPIVRSDLLYDFQVISEEKPISLVILLGATRKSILEQYVLILEKAGFRVEGIDFAFSVLGQALGFEAKEDVLYLQGESDSFQMAFFRGTVPESVRTLLPSHSSKVGEGSVKERIETLESEIRRFLLFYSTQHNDLNLKRLVWSGDTVAGQLAQRILASNHVSTVEQAKITCASDPWQKLLEENKGWGEVAVGYGLRICAHRPGLNLWGQPNRDKKLMRTFRGLAFFSGALLMIGTIVCFVLYQNTLPLQQEVRLLSSQGARIEKQAKHREELEDAWKKVTIQPEKIGEELAKVQALWGSELEIEQVTYKQDSMSLSGSTDDSRGVQTLIRKLRTMGWEQPALTSYKLTTLDNVEFSLSAKRGKDGVQVENKTENNTTVNMSESLGGGG</sequence>
<keyword evidence="2" id="KW-0812">Transmembrane</keyword>
<reference evidence="3 4" key="1">
    <citation type="submission" date="2016-09" db="EMBL/GenBank/DDBJ databases">
        <title>Complete genome of Desulfosporosinus sp. OL.</title>
        <authorList>
            <person name="Mardanov A."/>
            <person name="Beletsky A."/>
            <person name="Panova A."/>
            <person name="Karnachuk O."/>
            <person name="Ravin N."/>
        </authorList>
    </citation>
    <scope>NUCLEOTIDE SEQUENCE [LARGE SCALE GENOMIC DNA]</scope>
    <source>
        <strain evidence="3 4">OL</strain>
    </source>
</reference>
<keyword evidence="2" id="KW-0472">Membrane</keyword>
<evidence type="ECO:0000313" key="4">
    <source>
        <dbReference type="Proteomes" id="UP000186102"/>
    </source>
</evidence>
<gene>
    <name evidence="3" type="ORF">DSOL_1819</name>
</gene>
<feature type="region of interest" description="Disordered" evidence="1">
    <location>
        <begin position="476"/>
        <end position="502"/>
    </location>
</feature>
<evidence type="ECO:0000256" key="1">
    <source>
        <dbReference type="SAM" id="MobiDB-lite"/>
    </source>
</evidence>
<dbReference type="InterPro" id="IPR043129">
    <property type="entry name" value="ATPase_NBD"/>
</dbReference>
<dbReference type="EMBL" id="MLBF01000010">
    <property type="protein sequence ID" value="OLN32213.1"/>
    <property type="molecule type" value="Genomic_DNA"/>
</dbReference>
<comment type="caution">
    <text evidence="3">The sequence shown here is derived from an EMBL/GenBank/DDBJ whole genome shotgun (WGS) entry which is preliminary data.</text>
</comment>
<organism evidence="3 4">
    <name type="scientific">Desulfosporosinus metallidurans</name>
    <dbReference type="NCBI Taxonomy" id="1888891"/>
    <lineage>
        <taxon>Bacteria</taxon>
        <taxon>Bacillati</taxon>
        <taxon>Bacillota</taxon>
        <taxon>Clostridia</taxon>
        <taxon>Eubacteriales</taxon>
        <taxon>Desulfitobacteriaceae</taxon>
        <taxon>Desulfosporosinus</taxon>
    </lineage>
</organism>
<protein>
    <submittedName>
        <fullName evidence="3">Uncharacterized protein</fullName>
    </submittedName>
</protein>
<dbReference type="STRING" id="1888891.DSOL_1819"/>
<dbReference type="AlphaFoldDB" id="A0A1Q8QY00"/>
<dbReference type="OrthoDB" id="1790346at2"/>
<dbReference type="SUPFAM" id="SSF53067">
    <property type="entry name" value="Actin-like ATPase domain"/>
    <property type="match status" value="1"/>
</dbReference>
<dbReference type="RefSeq" id="WP_075364500.1">
    <property type="nucleotide sequence ID" value="NZ_MLBF01000010.1"/>
</dbReference>
<evidence type="ECO:0000313" key="3">
    <source>
        <dbReference type="EMBL" id="OLN32213.1"/>
    </source>
</evidence>
<feature type="transmembrane region" description="Helical" evidence="2">
    <location>
        <begin position="336"/>
        <end position="356"/>
    </location>
</feature>
<feature type="compositionally biased region" description="Basic and acidic residues" evidence="1">
    <location>
        <begin position="476"/>
        <end position="486"/>
    </location>
</feature>
<accession>A0A1Q8QY00</accession>
<keyword evidence="2" id="KW-1133">Transmembrane helix</keyword>
<keyword evidence="4" id="KW-1185">Reference proteome</keyword>